<protein>
    <submittedName>
        <fullName evidence="1">Uncharacterized protein</fullName>
    </submittedName>
</protein>
<accession>A0A7C9DXW4</accession>
<reference evidence="1" key="1">
    <citation type="journal article" date="2013" name="J. Plant Res.">
        <title>Effect of fungi and light on seed germination of three Opuntia species from semiarid lands of central Mexico.</title>
        <authorList>
            <person name="Delgado-Sanchez P."/>
            <person name="Jimenez-Bremont J.F."/>
            <person name="Guerrero-Gonzalez Mde L."/>
            <person name="Flores J."/>
        </authorList>
    </citation>
    <scope>NUCLEOTIDE SEQUENCE</scope>
    <source>
        <tissue evidence="1">Cladode</tissue>
    </source>
</reference>
<evidence type="ECO:0000313" key="1">
    <source>
        <dbReference type="EMBL" id="MBA4654700.1"/>
    </source>
</evidence>
<dbReference type="EMBL" id="GISG01184513">
    <property type="protein sequence ID" value="MBA4654700.1"/>
    <property type="molecule type" value="Transcribed_RNA"/>
</dbReference>
<sequence length="133" mass="15987">MVSRASRVNQPWKISMCCAFRISRFIKAWAFSISRFIWAWAFRISTFHWRCRVAKCQRTCSISWTNRTYRRGGYACRTKRIYWTCLLFIWLNDAPSGTLVICQLWLKSVRIGILRQEYDDEVAAFIRSFFFLN</sequence>
<name>A0A7C9DXW4_OPUST</name>
<proteinExistence type="predicted"/>
<reference evidence="1" key="2">
    <citation type="submission" date="2020-07" db="EMBL/GenBank/DDBJ databases">
        <authorList>
            <person name="Vera ALvarez R."/>
            <person name="Arias-Moreno D.M."/>
            <person name="Jimenez-Jacinto V."/>
            <person name="Jimenez-Bremont J.F."/>
            <person name="Swaminathan K."/>
            <person name="Moose S.P."/>
            <person name="Guerrero-Gonzalez M.L."/>
            <person name="Marino-Ramirez L."/>
            <person name="Landsman D."/>
            <person name="Rodriguez-Kessler M."/>
            <person name="Delgado-Sanchez P."/>
        </authorList>
    </citation>
    <scope>NUCLEOTIDE SEQUENCE</scope>
    <source>
        <tissue evidence="1">Cladode</tissue>
    </source>
</reference>
<dbReference type="AlphaFoldDB" id="A0A7C9DXW4"/>
<organism evidence="1">
    <name type="scientific">Opuntia streptacantha</name>
    <name type="common">Prickly pear cactus</name>
    <name type="synonym">Opuntia cardona</name>
    <dbReference type="NCBI Taxonomy" id="393608"/>
    <lineage>
        <taxon>Eukaryota</taxon>
        <taxon>Viridiplantae</taxon>
        <taxon>Streptophyta</taxon>
        <taxon>Embryophyta</taxon>
        <taxon>Tracheophyta</taxon>
        <taxon>Spermatophyta</taxon>
        <taxon>Magnoliopsida</taxon>
        <taxon>eudicotyledons</taxon>
        <taxon>Gunneridae</taxon>
        <taxon>Pentapetalae</taxon>
        <taxon>Caryophyllales</taxon>
        <taxon>Cactineae</taxon>
        <taxon>Cactaceae</taxon>
        <taxon>Opuntioideae</taxon>
        <taxon>Opuntia</taxon>
    </lineage>
</organism>